<dbReference type="OrthoDB" id="10312728at2759"/>
<dbReference type="KEGG" id="bgt:106053649"/>
<sequence length="395" mass="44206">MATSAEKDIELGDHLVVDETAKKDLTGDSENIQLTETTGSQNLPGPVTDDELIGEEALVRHIHGIDKQVKESRASEIPKETPHNGSTTSTQEFNGDSENQRQASSVINNAVSGYGNGRRCLIPTHSVHGGPLSIVPLDVTNKSEEDVLEEFGHSKESTLHNICTILWTYLNVTVTLYIHGQAQPVICSGALTDPQTWKRFLNNIHLSNKVHSCKPASSTLLLKLYKKFLTNANQIQTVSRMSAELTFRSPEGPVTVTCLGRVKEFYDKPDAVFLLSPPIPTAVCEQLHTIYVKLGNVVRGMSKEPMSMRSLFIFSLRDTGEKEVFPLERPLMPEDSRLEETAVQYLMRVFEEKKERKEENSEKITRISQGREHAFIIQAELVLSQFEFSCRRLAE</sequence>
<evidence type="ECO:0000256" key="1">
    <source>
        <dbReference type="SAM" id="MobiDB-lite"/>
    </source>
</evidence>
<reference evidence="2" key="1">
    <citation type="submission" date="2020-05" db="UniProtKB">
        <authorList>
            <consortium name="EnsemblMetazoa"/>
        </authorList>
    </citation>
    <scope>IDENTIFICATION</scope>
    <source>
        <strain evidence="2">BB02</strain>
    </source>
</reference>
<organism evidence="2 3">
    <name type="scientific">Biomphalaria glabrata</name>
    <name type="common">Bloodfluke planorb</name>
    <name type="synonym">Freshwater snail</name>
    <dbReference type="NCBI Taxonomy" id="6526"/>
    <lineage>
        <taxon>Eukaryota</taxon>
        <taxon>Metazoa</taxon>
        <taxon>Spiralia</taxon>
        <taxon>Lophotrochozoa</taxon>
        <taxon>Mollusca</taxon>
        <taxon>Gastropoda</taxon>
        <taxon>Heterobranchia</taxon>
        <taxon>Euthyneura</taxon>
        <taxon>Panpulmonata</taxon>
        <taxon>Hygrophila</taxon>
        <taxon>Lymnaeoidea</taxon>
        <taxon>Planorbidae</taxon>
        <taxon>Biomphalaria</taxon>
    </lineage>
</organism>
<accession>A0A2C9LWW4</accession>
<name>A0A2C9LWW4_BIOGL</name>
<proteinExistence type="predicted"/>
<dbReference type="AlphaFoldDB" id="A0A2C9LWW4"/>
<feature type="compositionally biased region" description="Polar residues" evidence="1">
    <location>
        <begin position="83"/>
        <end position="102"/>
    </location>
</feature>
<gene>
    <name evidence="2" type="primary">106053649</name>
</gene>
<feature type="compositionally biased region" description="Basic and acidic residues" evidence="1">
    <location>
        <begin position="66"/>
        <end position="82"/>
    </location>
</feature>
<dbReference type="VEuPathDB" id="VectorBase:BGLAX_036496"/>
<dbReference type="Proteomes" id="UP000076420">
    <property type="component" value="Unassembled WGS sequence"/>
</dbReference>
<feature type="region of interest" description="Disordered" evidence="1">
    <location>
        <begin position="66"/>
        <end position="102"/>
    </location>
</feature>
<evidence type="ECO:0000313" key="3">
    <source>
        <dbReference type="Proteomes" id="UP000076420"/>
    </source>
</evidence>
<dbReference type="VEuPathDB" id="VectorBase:BGLB035935"/>
<dbReference type="EnsemblMetazoa" id="BGLB035935-RA">
    <property type="protein sequence ID" value="BGLB035935-PA"/>
    <property type="gene ID" value="BGLB035935"/>
</dbReference>
<protein>
    <submittedName>
        <fullName evidence="2">Uncharacterized protein</fullName>
    </submittedName>
</protein>
<evidence type="ECO:0000313" key="2">
    <source>
        <dbReference type="EnsemblMetazoa" id="BGLB035935-PA"/>
    </source>
</evidence>